<dbReference type="GO" id="GO:0046583">
    <property type="term" value="F:monoatomic cation efflux transmembrane transporter activity"/>
    <property type="evidence" value="ECO:0007669"/>
    <property type="project" value="TreeGrafter"/>
</dbReference>
<feature type="transmembrane region" description="Helical" evidence="5">
    <location>
        <begin position="144"/>
        <end position="162"/>
    </location>
</feature>
<feature type="transmembrane region" description="Helical" evidence="5">
    <location>
        <begin position="168"/>
        <end position="188"/>
    </location>
</feature>
<dbReference type="Proteomes" id="UP000247591">
    <property type="component" value="Unassembled WGS sequence"/>
</dbReference>
<dbReference type="OrthoDB" id="958273at2"/>
<evidence type="ECO:0000256" key="5">
    <source>
        <dbReference type="SAM" id="Phobius"/>
    </source>
</evidence>
<evidence type="ECO:0000256" key="1">
    <source>
        <dbReference type="ARBA" id="ARBA00004141"/>
    </source>
</evidence>
<evidence type="ECO:0000256" key="2">
    <source>
        <dbReference type="ARBA" id="ARBA00022692"/>
    </source>
</evidence>
<dbReference type="InterPro" id="IPR038665">
    <property type="entry name" value="Voltage-dep_anion_channel_sf"/>
</dbReference>
<dbReference type="AlphaFoldDB" id="A0A318RJJ9"/>
<reference evidence="6 7" key="1">
    <citation type="submission" date="2018-06" db="EMBL/GenBank/DDBJ databases">
        <title>Genomic Encyclopedia of Type Strains, Phase IV (KMG-IV): sequencing the most valuable type-strain genomes for metagenomic binning, comparative biology and taxonomic classification.</title>
        <authorList>
            <person name="Goeker M."/>
        </authorList>
    </citation>
    <scope>NUCLEOTIDE SEQUENCE [LARGE SCALE GENOMIC DNA]</scope>
    <source>
        <strain evidence="6 7">DSM 45521</strain>
    </source>
</reference>
<name>A0A318RJJ9_WILLI</name>
<feature type="transmembrane region" description="Helical" evidence="5">
    <location>
        <begin position="233"/>
        <end position="250"/>
    </location>
</feature>
<dbReference type="RefSeq" id="WP_110469360.1">
    <property type="nucleotide sequence ID" value="NZ_QJSP01000005.1"/>
</dbReference>
<dbReference type="PANTHER" id="PTHR37955">
    <property type="entry name" value="TELLURITE RESISTANCE PROTEIN TEHA"/>
    <property type="match status" value="1"/>
</dbReference>
<comment type="subcellular location">
    <subcellularLocation>
        <location evidence="1">Membrane</location>
        <topology evidence="1">Multi-pass membrane protein</topology>
    </subcellularLocation>
</comment>
<sequence length="320" mass="33390">MSETATVSHPKGLSPGIFGVGFGLAGLSGTWTITAAHTGLPVGAADALWILATIVFVVNLVRFCVRAGNPVRYVEHFRHPITGPFVSLAPATAMLLGDRLYAELPGVGRGVVIAGFIVAVVLALGFIHNVLLGMGSIEELHSGHLLPIVAAGFVGAQSLATIGAPNTAIGVFGAAVLAWFFVGATLVARHAFFAPLPDALIPTMAIFAAPPVVGGNAWFAITAPDSPDDRVQIALLGIAVLLIGSQLMLLPRYRRVPFSLGFWSFTFTAAAAATYGIHWLALTHPPGEVAWIWLLFSAATLIVGGVAVRSLALLRPNRQT</sequence>
<evidence type="ECO:0000313" key="6">
    <source>
        <dbReference type="EMBL" id="PYE17981.1"/>
    </source>
</evidence>
<feature type="transmembrane region" description="Helical" evidence="5">
    <location>
        <begin position="77"/>
        <end position="97"/>
    </location>
</feature>
<feature type="transmembrane region" description="Helical" evidence="5">
    <location>
        <begin position="200"/>
        <end position="221"/>
    </location>
</feature>
<proteinExistence type="predicted"/>
<feature type="transmembrane region" description="Helical" evidence="5">
    <location>
        <begin position="109"/>
        <end position="132"/>
    </location>
</feature>
<protein>
    <submittedName>
        <fullName evidence="6">Tellurite resistance protein</fullName>
    </submittedName>
</protein>
<feature type="transmembrane region" description="Helical" evidence="5">
    <location>
        <begin position="12"/>
        <end position="35"/>
    </location>
</feature>
<dbReference type="EMBL" id="QJSP01000005">
    <property type="protein sequence ID" value="PYE17981.1"/>
    <property type="molecule type" value="Genomic_DNA"/>
</dbReference>
<feature type="transmembrane region" description="Helical" evidence="5">
    <location>
        <begin position="292"/>
        <end position="314"/>
    </location>
</feature>
<keyword evidence="4 5" id="KW-0472">Membrane</keyword>
<gene>
    <name evidence="6" type="ORF">DFR67_105126</name>
</gene>
<dbReference type="Gene3D" id="1.50.10.150">
    <property type="entry name" value="Voltage-dependent anion channel"/>
    <property type="match status" value="1"/>
</dbReference>
<organism evidence="6 7">
    <name type="scientific">Williamsia limnetica</name>
    <dbReference type="NCBI Taxonomy" id="882452"/>
    <lineage>
        <taxon>Bacteria</taxon>
        <taxon>Bacillati</taxon>
        <taxon>Actinomycetota</taxon>
        <taxon>Actinomycetes</taxon>
        <taxon>Mycobacteriales</taxon>
        <taxon>Nocardiaceae</taxon>
        <taxon>Williamsia</taxon>
    </lineage>
</organism>
<feature type="transmembrane region" description="Helical" evidence="5">
    <location>
        <begin position="262"/>
        <end position="280"/>
    </location>
</feature>
<evidence type="ECO:0000313" key="7">
    <source>
        <dbReference type="Proteomes" id="UP000247591"/>
    </source>
</evidence>
<feature type="transmembrane region" description="Helical" evidence="5">
    <location>
        <begin position="47"/>
        <end position="65"/>
    </location>
</feature>
<dbReference type="PANTHER" id="PTHR37955:SF1">
    <property type="entry name" value="DEP DOMAIN-CONTAINING PROTEIN"/>
    <property type="match status" value="1"/>
</dbReference>
<keyword evidence="3 5" id="KW-1133">Transmembrane helix</keyword>
<dbReference type="GO" id="GO:0005886">
    <property type="term" value="C:plasma membrane"/>
    <property type="evidence" value="ECO:0007669"/>
    <property type="project" value="TreeGrafter"/>
</dbReference>
<keyword evidence="7" id="KW-1185">Reference proteome</keyword>
<evidence type="ECO:0000256" key="4">
    <source>
        <dbReference type="ARBA" id="ARBA00023136"/>
    </source>
</evidence>
<evidence type="ECO:0000256" key="3">
    <source>
        <dbReference type="ARBA" id="ARBA00022989"/>
    </source>
</evidence>
<comment type="caution">
    <text evidence="6">The sequence shown here is derived from an EMBL/GenBank/DDBJ whole genome shotgun (WGS) entry which is preliminary data.</text>
</comment>
<accession>A0A318RJJ9</accession>
<dbReference type="InterPro" id="IPR004695">
    <property type="entry name" value="SLAC1/Mae1/Ssu1/TehA"/>
</dbReference>
<dbReference type="Pfam" id="PF03595">
    <property type="entry name" value="SLAC1"/>
    <property type="match status" value="1"/>
</dbReference>
<dbReference type="InterPro" id="IPR052951">
    <property type="entry name" value="Tellurite_res_ion_channel"/>
</dbReference>
<keyword evidence="2 5" id="KW-0812">Transmembrane</keyword>